<comment type="caution">
    <text evidence="1">The sequence shown here is derived from an EMBL/GenBank/DDBJ whole genome shotgun (WGS) entry which is preliminary data.</text>
</comment>
<dbReference type="Proteomes" id="UP000789831">
    <property type="component" value="Unassembled WGS sequence"/>
</dbReference>
<organism evidence="1 2">
    <name type="scientific">Ambispora gerdemannii</name>
    <dbReference type="NCBI Taxonomy" id="144530"/>
    <lineage>
        <taxon>Eukaryota</taxon>
        <taxon>Fungi</taxon>
        <taxon>Fungi incertae sedis</taxon>
        <taxon>Mucoromycota</taxon>
        <taxon>Glomeromycotina</taxon>
        <taxon>Glomeromycetes</taxon>
        <taxon>Archaeosporales</taxon>
        <taxon>Ambisporaceae</taxon>
        <taxon>Ambispora</taxon>
    </lineage>
</organism>
<name>A0A9N9HJR4_9GLOM</name>
<keyword evidence="2" id="KW-1185">Reference proteome</keyword>
<gene>
    <name evidence="1" type="ORF">AGERDE_LOCUS13244</name>
</gene>
<dbReference type="AlphaFoldDB" id="A0A9N9HJR4"/>
<accession>A0A9N9HJR4</accession>
<dbReference type="EMBL" id="CAJVPL010016167">
    <property type="protein sequence ID" value="CAG8695064.1"/>
    <property type="molecule type" value="Genomic_DNA"/>
</dbReference>
<reference evidence="1" key="1">
    <citation type="submission" date="2021-06" db="EMBL/GenBank/DDBJ databases">
        <authorList>
            <person name="Kallberg Y."/>
            <person name="Tangrot J."/>
            <person name="Rosling A."/>
        </authorList>
    </citation>
    <scope>NUCLEOTIDE SEQUENCE</scope>
    <source>
        <strain evidence="1">MT106</strain>
    </source>
</reference>
<protein>
    <submittedName>
        <fullName evidence="1">7436_t:CDS:1</fullName>
    </submittedName>
</protein>
<proteinExistence type="predicted"/>
<evidence type="ECO:0000313" key="1">
    <source>
        <dbReference type="EMBL" id="CAG8695064.1"/>
    </source>
</evidence>
<feature type="non-terminal residue" evidence="1">
    <location>
        <position position="1"/>
    </location>
</feature>
<dbReference type="OrthoDB" id="2469738at2759"/>
<evidence type="ECO:0000313" key="2">
    <source>
        <dbReference type="Proteomes" id="UP000789831"/>
    </source>
</evidence>
<sequence>RNGSKCLHCLSFLQDDVDENIQFLLEHLRHFNEHQVEESDDNIPCDDNDENEPVKCMIFILEEALQKFQLQ</sequence>